<name>K0NQJ7_DESTT</name>
<evidence type="ECO:0000313" key="1">
    <source>
        <dbReference type="EMBL" id="CCK81202.1"/>
    </source>
</evidence>
<organism evidence="1 2">
    <name type="scientific">Desulfobacula toluolica (strain DSM 7467 / Tol2)</name>
    <dbReference type="NCBI Taxonomy" id="651182"/>
    <lineage>
        <taxon>Bacteria</taxon>
        <taxon>Pseudomonadati</taxon>
        <taxon>Thermodesulfobacteriota</taxon>
        <taxon>Desulfobacteria</taxon>
        <taxon>Desulfobacterales</taxon>
        <taxon>Desulfobacteraceae</taxon>
        <taxon>Desulfobacula</taxon>
    </lineage>
</organism>
<keyword evidence="2" id="KW-1185">Reference proteome</keyword>
<proteinExistence type="predicted"/>
<dbReference type="Proteomes" id="UP000007347">
    <property type="component" value="Chromosome"/>
</dbReference>
<gene>
    <name evidence="1" type="ordered locus">TOL2_C30430</name>
</gene>
<accession>K0NQJ7</accession>
<protein>
    <submittedName>
        <fullName evidence="1">Uncharacterized protein</fullName>
    </submittedName>
</protein>
<dbReference type="InterPro" id="IPR008018">
    <property type="entry name" value="Phage_tail_attach_FII"/>
</dbReference>
<sequence>MSAFKDQLQVDLDAAFFNTDEFAKTVVYTPKATGLGVSIAALVEYGVQENNSHGKKGDDYTWNVICQRDVRSAFDRGRTRDLATVEVKASDVPEPHYLDTIEIDGAVWTVTEVYDA</sequence>
<dbReference type="EMBL" id="FO203503">
    <property type="protein sequence ID" value="CCK81202.1"/>
    <property type="molecule type" value="Genomic_DNA"/>
</dbReference>
<dbReference type="AlphaFoldDB" id="K0NQJ7"/>
<reference evidence="1 2" key="1">
    <citation type="journal article" date="2013" name="Environ. Microbiol.">
        <title>Complete genome, catabolic sub-proteomes and key-metabolites of Desulfobacula toluolica Tol2, a marine, aromatic compound-degrading, sulfate-reducing bacterium.</title>
        <authorList>
            <person name="Wohlbrand L."/>
            <person name="Jacob J.H."/>
            <person name="Kube M."/>
            <person name="Mussmann M."/>
            <person name="Jarling R."/>
            <person name="Beck A."/>
            <person name="Amann R."/>
            <person name="Wilkes H."/>
            <person name="Reinhardt R."/>
            <person name="Rabus R."/>
        </authorList>
    </citation>
    <scope>NUCLEOTIDE SEQUENCE [LARGE SCALE GENOMIC DNA]</scope>
    <source>
        <strain evidence="2">DSM 7467 / Tol2</strain>
    </source>
</reference>
<dbReference type="HOGENOM" id="CLU_2092905_0_0_7"/>
<dbReference type="KEGG" id="dto:TOL2_C30430"/>
<dbReference type="RefSeq" id="WP_014958408.1">
    <property type="nucleotide sequence ID" value="NC_018645.1"/>
</dbReference>
<dbReference type="Pfam" id="PF05354">
    <property type="entry name" value="Phage_attach"/>
    <property type="match status" value="1"/>
</dbReference>
<dbReference type="STRING" id="651182.TOL2_C30430"/>
<dbReference type="OrthoDB" id="9802430at2"/>
<dbReference type="GO" id="GO:0019068">
    <property type="term" value="P:virion assembly"/>
    <property type="evidence" value="ECO:0007669"/>
    <property type="project" value="InterPro"/>
</dbReference>
<evidence type="ECO:0000313" key="2">
    <source>
        <dbReference type="Proteomes" id="UP000007347"/>
    </source>
</evidence>